<dbReference type="SUPFAM" id="SSF51215">
    <property type="entry name" value="Regulatory protein AraC"/>
    <property type="match status" value="1"/>
</dbReference>
<dbReference type="PRINTS" id="PR00032">
    <property type="entry name" value="HTHARAC"/>
</dbReference>
<dbReference type="AlphaFoldDB" id="F2NX21"/>
<name>F2NX21_TRES6</name>
<evidence type="ECO:0000313" key="6">
    <source>
        <dbReference type="Proteomes" id="UP000006852"/>
    </source>
</evidence>
<dbReference type="SUPFAM" id="SSF46689">
    <property type="entry name" value="Homeodomain-like"/>
    <property type="match status" value="1"/>
</dbReference>
<dbReference type="HOGENOM" id="CLU_000445_88_3_12"/>
<evidence type="ECO:0000259" key="4">
    <source>
        <dbReference type="PROSITE" id="PS01124"/>
    </source>
</evidence>
<dbReference type="Gene3D" id="1.10.10.60">
    <property type="entry name" value="Homeodomain-like"/>
    <property type="match status" value="2"/>
</dbReference>
<dbReference type="GO" id="GO:0043565">
    <property type="term" value="F:sequence-specific DNA binding"/>
    <property type="evidence" value="ECO:0007669"/>
    <property type="project" value="InterPro"/>
</dbReference>
<gene>
    <name evidence="5" type="ordered locus">Tresu_0403</name>
</gene>
<dbReference type="Pfam" id="PF12833">
    <property type="entry name" value="HTH_18"/>
    <property type="match status" value="1"/>
</dbReference>
<evidence type="ECO:0000256" key="1">
    <source>
        <dbReference type="ARBA" id="ARBA00023015"/>
    </source>
</evidence>
<dbReference type="eggNOG" id="COG2207">
    <property type="taxonomic scope" value="Bacteria"/>
</dbReference>
<dbReference type="InterPro" id="IPR037923">
    <property type="entry name" value="HTH-like"/>
</dbReference>
<dbReference type="PANTHER" id="PTHR43280:SF28">
    <property type="entry name" value="HTH-TYPE TRANSCRIPTIONAL ACTIVATOR RHAS"/>
    <property type="match status" value="1"/>
</dbReference>
<dbReference type="PANTHER" id="PTHR43280">
    <property type="entry name" value="ARAC-FAMILY TRANSCRIPTIONAL REGULATOR"/>
    <property type="match status" value="1"/>
</dbReference>
<dbReference type="Pfam" id="PF07883">
    <property type="entry name" value="Cupin_2"/>
    <property type="match status" value="1"/>
</dbReference>
<dbReference type="Proteomes" id="UP000006852">
    <property type="component" value="Chromosome"/>
</dbReference>
<keyword evidence="3" id="KW-0804">Transcription</keyword>
<evidence type="ECO:0000256" key="2">
    <source>
        <dbReference type="ARBA" id="ARBA00023125"/>
    </source>
</evidence>
<dbReference type="PROSITE" id="PS01124">
    <property type="entry name" value="HTH_ARAC_FAMILY_2"/>
    <property type="match status" value="1"/>
</dbReference>
<feature type="domain" description="HTH araC/xylS-type" evidence="4">
    <location>
        <begin position="192"/>
        <end position="290"/>
    </location>
</feature>
<dbReference type="GeneID" id="302997616"/>
<reference evidence="5 6" key="1">
    <citation type="journal article" date="2011" name="Stand. Genomic Sci.">
        <title>Complete genome sequence of Treponema succinifaciens type strain (6091).</title>
        <authorList>
            <person name="Han C."/>
            <person name="Gronow S."/>
            <person name="Teshima H."/>
            <person name="Lapidus A."/>
            <person name="Nolan M."/>
            <person name="Lucas S."/>
            <person name="Hammon N."/>
            <person name="Deshpande S."/>
            <person name="Cheng J.F."/>
            <person name="Zeytun A."/>
            <person name="Tapia R."/>
            <person name="Goodwin L."/>
            <person name="Pitluck S."/>
            <person name="Liolios K."/>
            <person name="Pagani I."/>
            <person name="Ivanova N."/>
            <person name="Mavromatis K."/>
            <person name="Mikhailova N."/>
            <person name="Huntemann M."/>
            <person name="Pati A."/>
            <person name="Chen A."/>
            <person name="Palaniappan K."/>
            <person name="Land M."/>
            <person name="Hauser L."/>
            <person name="Brambilla E.M."/>
            <person name="Rohde M."/>
            <person name="Goker M."/>
            <person name="Woyke T."/>
            <person name="Bristow J."/>
            <person name="Eisen J.A."/>
            <person name="Markowitz V."/>
            <person name="Hugenholtz P."/>
            <person name="Kyrpides N.C."/>
            <person name="Klenk H.P."/>
            <person name="Detter J.C."/>
        </authorList>
    </citation>
    <scope>NUCLEOTIDE SEQUENCE [LARGE SCALE GENOMIC DNA]</scope>
    <source>
        <strain evidence="6">ATCC 33096 / DSM 2489 / 6091</strain>
    </source>
</reference>
<sequence>MKRYSTFNVDLSENVAYNDPAFPAYITSGFLSFYPDFKGCTHWHEDWEFIIVLDGLETYNVNGNLIEIEAGDAIFVNSRQVHYGFSAEHKDCEFICILLNPSLLCSNKNFDEKFVKPFTYNSNYPFIKLSRKVQWQNKIIKLLKEIHLKKETKTWQFITQRNFFSIFELIYSSVDIKSETSLQNSAGLNALKLMMVFIQDNYKKKISLEDIASAGFCCKSKCSSVFSQYLKESPIIYLIKYRLKVSTELLCKTDIPITEIAYECGFSGTSYFCETFHKYYKTTPLDFRKDSAQIF</sequence>
<dbReference type="GO" id="GO:0003700">
    <property type="term" value="F:DNA-binding transcription factor activity"/>
    <property type="evidence" value="ECO:0007669"/>
    <property type="project" value="InterPro"/>
</dbReference>
<dbReference type="InterPro" id="IPR013096">
    <property type="entry name" value="Cupin_2"/>
</dbReference>
<dbReference type="SMART" id="SM00342">
    <property type="entry name" value="HTH_ARAC"/>
    <property type="match status" value="1"/>
</dbReference>
<protein>
    <submittedName>
        <fullName evidence="5">Transcriptional regulator with cupin sensor, AraC family</fullName>
    </submittedName>
</protein>
<organism evidence="5 6">
    <name type="scientific">Treponema succinifaciens (strain ATCC 33096 / DSM 2489 / 6091)</name>
    <dbReference type="NCBI Taxonomy" id="869209"/>
    <lineage>
        <taxon>Bacteria</taxon>
        <taxon>Pseudomonadati</taxon>
        <taxon>Spirochaetota</taxon>
        <taxon>Spirochaetia</taxon>
        <taxon>Spirochaetales</taxon>
        <taxon>Treponemataceae</taxon>
        <taxon>Treponema</taxon>
    </lineage>
</organism>
<keyword evidence="1" id="KW-0805">Transcription regulation</keyword>
<accession>F2NX21</accession>
<reference evidence="6" key="2">
    <citation type="submission" date="2011-04" db="EMBL/GenBank/DDBJ databases">
        <title>The complete genome of chromosome of Treponema succinifaciens DSM 2489.</title>
        <authorList>
            <person name="Lucas S."/>
            <person name="Copeland A."/>
            <person name="Lapidus A."/>
            <person name="Bruce D."/>
            <person name="Goodwin L."/>
            <person name="Pitluck S."/>
            <person name="Peters L."/>
            <person name="Kyrpides N."/>
            <person name="Mavromatis K."/>
            <person name="Ivanova N."/>
            <person name="Ovchinnikova G."/>
            <person name="Teshima H."/>
            <person name="Detter J.C."/>
            <person name="Tapia R."/>
            <person name="Han C."/>
            <person name="Land M."/>
            <person name="Hauser L."/>
            <person name="Markowitz V."/>
            <person name="Cheng J.-F."/>
            <person name="Hugenholtz P."/>
            <person name="Woyke T."/>
            <person name="Wu D."/>
            <person name="Gronow S."/>
            <person name="Wellnitz S."/>
            <person name="Brambilla E."/>
            <person name="Klenk H.-P."/>
            <person name="Eisen J.A."/>
        </authorList>
    </citation>
    <scope>NUCLEOTIDE SEQUENCE [LARGE SCALE GENOMIC DNA]</scope>
    <source>
        <strain evidence="6">ATCC 33096 / DSM 2489 / 6091</strain>
    </source>
</reference>
<dbReference type="InterPro" id="IPR009057">
    <property type="entry name" value="Homeodomain-like_sf"/>
</dbReference>
<evidence type="ECO:0000313" key="5">
    <source>
        <dbReference type="EMBL" id="AEB13356.1"/>
    </source>
</evidence>
<dbReference type="InterPro" id="IPR018060">
    <property type="entry name" value="HTH_AraC"/>
</dbReference>
<proteinExistence type="predicted"/>
<dbReference type="InterPro" id="IPR020449">
    <property type="entry name" value="Tscrpt_reg_AraC-type_HTH"/>
</dbReference>
<dbReference type="OrthoDB" id="357304at2"/>
<dbReference type="KEGG" id="tsu:Tresu_0403"/>
<keyword evidence="2" id="KW-0238">DNA-binding</keyword>
<dbReference type="STRING" id="869209.Tresu_0403"/>
<keyword evidence="6" id="KW-1185">Reference proteome</keyword>
<dbReference type="RefSeq" id="WP_013700663.1">
    <property type="nucleotide sequence ID" value="NC_015385.1"/>
</dbReference>
<dbReference type="InterPro" id="IPR014710">
    <property type="entry name" value="RmlC-like_jellyroll"/>
</dbReference>
<evidence type="ECO:0000256" key="3">
    <source>
        <dbReference type="ARBA" id="ARBA00023163"/>
    </source>
</evidence>
<dbReference type="Gene3D" id="2.60.120.10">
    <property type="entry name" value="Jelly Rolls"/>
    <property type="match status" value="1"/>
</dbReference>
<dbReference type="EMBL" id="CP002631">
    <property type="protein sequence ID" value="AEB13356.1"/>
    <property type="molecule type" value="Genomic_DNA"/>
</dbReference>